<feature type="domain" description="NAD(P)-binding" evidence="1">
    <location>
        <begin position="8"/>
        <end position="170"/>
    </location>
</feature>
<evidence type="ECO:0000313" key="2">
    <source>
        <dbReference type="EMBL" id="MFC5834103.1"/>
    </source>
</evidence>
<evidence type="ECO:0000259" key="1">
    <source>
        <dbReference type="Pfam" id="PF13460"/>
    </source>
</evidence>
<dbReference type="Proteomes" id="UP001596058">
    <property type="component" value="Unassembled WGS sequence"/>
</dbReference>
<proteinExistence type="predicted"/>
<dbReference type="PANTHER" id="PTHR43162">
    <property type="match status" value="1"/>
</dbReference>
<comment type="caution">
    <text evidence="2">The sequence shown here is derived from an EMBL/GenBank/DDBJ whole genome shotgun (WGS) entry which is preliminary data.</text>
</comment>
<dbReference type="EMBL" id="JBHSPA010000108">
    <property type="protein sequence ID" value="MFC5834103.1"/>
    <property type="molecule type" value="Genomic_DNA"/>
</dbReference>
<dbReference type="RefSeq" id="WP_379523516.1">
    <property type="nucleotide sequence ID" value="NZ_JBHSPA010000108.1"/>
</dbReference>
<gene>
    <name evidence="2" type="ORF">ACFPZ3_60525</name>
</gene>
<dbReference type="Gene3D" id="3.40.50.720">
    <property type="entry name" value="NAD(P)-binding Rossmann-like Domain"/>
    <property type="match status" value="1"/>
</dbReference>
<reference evidence="3" key="1">
    <citation type="journal article" date="2019" name="Int. J. Syst. Evol. Microbiol.">
        <title>The Global Catalogue of Microorganisms (GCM) 10K type strain sequencing project: providing services to taxonomists for standard genome sequencing and annotation.</title>
        <authorList>
            <consortium name="The Broad Institute Genomics Platform"/>
            <consortium name="The Broad Institute Genome Sequencing Center for Infectious Disease"/>
            <person name="Wu L."/>
            <person name="Ma J."/>
        </authorList>
    </citation>
    <scope>NUCLEOTIDE SEQUENCE [LARGE SCALE GENOMIC DNA]</scope>
    <source>
        <strain evidence="3">CCUG 53903</strain>
    </source>
</reference>
<protein>
    <submittedName>
        <fullName evidence="2">NAD(P)H-binding protein</fullName>
    </submittedName>
</protein>
<keyword evidence="3" id="KW-1185">Reference proteome</keyword>
<sequence>MPEILVIGATGTTGSRVTALLREEGVPVRPATRQDLAGYVRFDWANRETHAPALSGVRAVYLVAPIGVAEPAPLVEPFLHEAVRQGVERVVLLGSSAVPESTSGVGALHRLVRTIVPEWTVLRPSWFMQNFTRESLALRTRDGDILSATGKGRVAFVDAADIASVAGRALTAETPHNTEHILTGPEALSYDDVAGIITRHGGGPVHHRAVTAEELARHFAGHGMPPDFAALLAGLDADIGTGSEDRVTDTVERVTGRPPRSFQAFVEGAGDACGSLSRRSRTSR</sequence>
<dbReference type="InterPro" id="IPR016040">
    <property type="entry name" value="NAD(P)-bd_dom"/>
</dbReference>
<accession>A0ABW1D860</accession>
<dbReference type="InterPro" id="IPR036291">
    <property type="entry name" value="NAD(P)-bd_dom_sf"/>
</dbReference>
<name>A0ABW1D860_9ACTN</name>
<dbReference type="SUPFAM" id="SSF51735">
    <property type="entry name" value="NAD(P)-binding Rossmann-fold domains"/>
    <property type="match status" value="1"/>
</dbReference>
<dbReference type="Gene3D" id="3.90.25.10">
    <property type="entry name" value="UDP-galactose 4-epimerase, domain 1"/>
    <property type="match status" value="1"/>
</dbReference>
<evidence type="ECO:0000313" key="3">
    <source>
        <dbReference type="Proteomes" id="UP001596058"/>
    </source>
</evidence>
<dbReference type="InterPro" id="IPR051604">
    <property type="entry name" value="Ergot_Alk_Oxidoreductase"/>
</dbReference>
<dbReference type="PANTHER" id="PTHR43162:SF1">
    <property type="entry name" value="PRESTALK A DIFFERENTIATION PROTEIN A"/>
    <property type="match status" value="1"/>
</dbReference>
<organism evidence="2 3">
    <name type="scientific">Nonomuraea insulae</name>
    <dbReference type="NCBI Taxonomy" id="1616787"/>
    <lineage>
        <taxon>Bacteria</taxon>
        <taxon>Bacillati</taxon>
        <taxon>Actinomycetota</taxon>
        <taxon>Actinomycetes</taxon>
        <taxon>Streptosporangiales</taxon>
        <taxon>Streptosporangiaceae</taxon>
        <taxon>Nonomuraea</taxon>
    </lineage>
</organism>
<dbReference type="Pfam" id="PF13460">
    <property type="entry name" value="NAD_binding_10"/>
    <property type="match status" value="1"/>
</dbReference>